<comment type="similarity">
    <text evidence="3 15">Belongs to the peptidase M35 family.</text>
</comment>
<protein>
    <recommendedName>
        <fullName evidence="15">Neutral protease 2</fullName>
        <ecNumber evidence="15">3.4.24.39</ecNumber>
    </recommendedName>
    <alternativeName>
        <fullName evidence="15">Deuterolysin</fullName>
    </alternativeName>
</protein>
<evidence type="ECO:0000256" key="12">
    <source>
        <dbReference type="ARBA" id="ARBA00023145"/>
    </source>
</evidence>
<dbReference type="InterPro" id="IPR001384">
    <property type="entry name" value="Peptidase_M35"/>
</dbReference>
<evidence type="ECO:0000259" key="16">
    <source>
        <dbReference type="SMART" id="SM01351"/>
    </source>
</evidence>
<keyword evidence="6 15" id="KW-0165">Cleavage on pair of basic residues</keyword>
<feature type="binding site" evidence="14">
    <location>
        <position position="298"/>
    </location>
    <ligand>
        <name>Zn(2+)</name>
        <dbReference type="ChEBI" id="CHEBI:29105"/>
        <note>catalytic</note>
    </ligand>
</feature>
<evidence type="ECO:0000256" key="9">
    <source>
        <dbReference type="ARBA" id="ARBA00022801"/>
    </source>
</evidence>
<comment type="cofactor">
    <cofactor evidence="14 15">
        <name>Zn(2+)</name>
        <dbReference type="ChEBI" id="CHEBI:29105"/>
    </cofactor>
    <text evidence="14 15">Binds 1 zinc ion per subunit.</text>
</comment>
<evidence type="ECO:0000256" key="10">
    <source>
        <dbReference type="ARBA" id="ARBA00022833"/>
    </source>
</evidence>
<keyword evidence="9 15" id="KW-0378">Hydrolase</keyword>
<gene>
    <name evidence="17" type="ORF">B0I35DRAFT_481579</name>
</gene>
<dbReference type="EMBL" id="JAGPNK010000011">
    <property type="protein sequence ID" value="KAH7311629.1"/>
    <property type="molecule type" value="Genomic_DNA"/>
</dbReference>
<evidence type="ECO:0000256" key="4">
    <source>
        <dbReference type="ARBA" id="ARBA00022525"/>
    </source>
</evidence>
<dbReference type="InterPro" id="IPR024079">
    <property type="entry name" value="MetalloPept_cat_dom_sf"/>
</dbReference>
<dbReference type="AlphaFoldDB" id="A0A8K0SJZ6"/>
<keyword evidence="11 15" id="KW-0482">Metalloprotease</keyword>
<organism evidence="17 18">
    <name type="scientific">Stachybotrys elegans</name>
    <dbReference type="NCBI Taxonomy" id="80388"/>
    <lineage>
        <taxon>Eukaryota</taxon>
        <taxon>Fungi</taxon>
        <taxon>Dikarya</taxon>
        <taxon>Ascomycota</taxon>
        <taxon>Pezizomycotina</taxon>
        <taxon>Sordariomycetes</taxon>
        <taxon>Hypocreomycetidae</taxon>
        <taxon>Hypocreales</taxon>
        <taxon>Stachybotryaceae</taxon>
        <taxon>Stachybotrys</taxon>
    </lineage>
</organism>
<evidence type="ECO:0000256" key="5">
    <source>
        <dbReference type="ARBA" id="ARBA00022670"/>
    </source>
</evidence>
<evidence type="ECO:0000256" key="3">
    <source>
        <dbReference type="ARBA" id="ARBA00010279"/>
    </source>
</evidence>
<keyword evidence="4 15" id="KW-0964">Secreted</keyword>
<evidence type="ECO:0000256" key="2">
    <source>
        <dbReference type="ARBA" id="ARBA00004613"/>
    </source>
</evidence>
<name>A0A8K0SJZ6_9HYPO</name>
<feature type="binding site" evidence="14">
    <location>
        <position position="311"/>
    </location>
    <ligand>
        <name>Zn(2+)</name>
        <dbReference type="ChEBI" id="CHEBI:29105"/>
        <note>catalytic</note>
    </ligand>
</feature>
<dbReference type="SUPFAM" id="SSF55486">
    <property type="entry name" value="Metalloproteases ('zincins'), catalytic domain"/>
    <property type="match status" value="1"/>
</dbReference>
<keyword evidence="5 15" id="KW-0645">Protease</keyword>
<dbReference type="OrthoDB" id="412874at2759"/>
<comment type="catalytic activity">
    <reaction evidence="1 15">
        <text>Preferential cleavage of bonds with hydrophobic residues in P1'. Also 3-Asn-|-Gln-4 and 8-Gly-|-Ser-9 bonds in insulin B chain.</text>
        <dbReference type="EC" id="3.4.24.39"/>
    </reaction>
</comment>
<evidence type="ECO:0000256" key="11">
    <source>
        <dbReference type="ARBA" id="ARBA00023049"/>
    </source>
</evidence>
<proteinExistence type="inferred from homology"/>
<keyword evidence="10 14" id="KW-0862">Zinc</keyword>
<feature type="binding site" evidence="14">
    <location>
        <position position="302"/>
    </location>
    <ligand>
        <name>Zn(2+)</name>
        <dbReference type="ChEBI" id="CHEBI:29105"/>
        <note>catalytic</note>
    </ligand>
</feature>
<dbReference type="InterPro" id="IPR050414">
    <property type="entry name" value="Fungal_M35_metalloproteases"/>
</dbReference>
<comment type="function">
    <text evidence="15">Secreted metalloproteinase that allows assimilation of proteinaceous substrates. Shows high activities on basic nuclear substrates such as histone and protamine.</text>
</comment>
<keyword evidence="8 15" id="KW-0732">Signal</keyword>
<dbReference type="GO" id="GO:0005576">
    <property type="term" value="C:extracellular region"/>
    <property type="evidence" value="ECO:0007669"/>
    <property type="project" value="UniProtKB-SubCell"/>
</dbReference>
<dbReference type="GO" id="GO:0046872">
    <property type="term" value="F:metal ion binding"/>
    <property type="evidence" value="ECO:0007669"/>
    <property type="project" value="UniProtKB-KW"/>
</dbReference>
<evidence type="ECO:0000256" key="7">
    <source>
        <dbReference type="ARBA" id="ARBA00022723"/>
    </source>
</evidence>
<accession>A0A8K0SJZ6</accession>
<feature type="signal peptide" evidence="15">
    <location>
        <begin position="1"/>
        <end position="16"/>
    </location>
</feature>
<evidence type="ECO:0000256" key="13">
    <source>
        <dbReference type="PIRSR" id="PIRSR601384-1"/>
    </source>
</evidence>
<dbReference type="PRINTS" id="PR00768">
    <property type="entry name" value="DEUTEROLYSIN"/>
</dbReference>
<comment type="subcellular location">
    <subcellularLocation>
        <location evidence="2 15">Secreted</location>
    </subcellularLocation>
</comment>
<comment type="caution">
    <text evidence="17">The sequence shown here is derived from an EMBL/GenBank/DDBJ whole genome shotgun (WGS) entry which is preliminary data.</text>
</comment>
<dbReference type="SMART" id="SM01351">
    <property type="entry name" value="Aspzincin_M35"/>
    <property type="match status" value="1"/>
</dbReference>
<keyword evidence="12" id="KW-0865">Zymogen</keyword>
<dbReference type="PANTHER" id="PTHR37016:SF2">
    <property type="entry name" value="NEUTRAL PROTEASE 2 HOMOLOG SNOG_02177"/>
    <property type="match status" value="1"/>
</dbReference>
<evidence type="ECO:0000256" key="8">
    <source>
        <dbReference type="ARBA" id="ARBA00022729"/>
    </source>
</evidence>
<evidence type="ECO:0000256" key="1">
    <source>
        <dbReference type="ARBA" id="ARBA00001187"/>
    </source>
</evidence>
<evidence type="ECO:0000256" key="14">
    <source>
        <dbReference type="PIRSR" id="PIRSR601384-2"/>
    </source>
</evidence>
<feature type="domain" description="Lysine-specific metallo-endopeptidase" evidence="16">
    <location>
        <begin position="199"/>
        <end position="340"/>
    </location>
</feature>
<dbReference type="GO" id="GO:0004222">
    <property type="term" value="F:metalloendopeptidase activity"/>
    <property type="evidence" value="ECO:0007669"/>
    <property type="project" value="InterPro"/>
</dbReference>
<dbReference type="PANTHER" id="PTHR37016">
    <property type="match status" value="1"/>
</dbReference>
<feature type="active site" evidence="13">
    <location>
        <position position="299"/>
    </location>
</feature>
<evidence type="ECO:0000256" key="6">
    <source>
        <dbReference type="ARBA" id="ARBA00022685"/>
    </source>
</evidence>
<feature type="chain" id="PRO_5035488750" description="Neutral protease 2" evidence="15">
    <location>
        <begin position="17"/>
        <end position="346"/>
    </location>
</feature>
<dbReference type="GO" id="GO:0006508">
    <property type="term" value="P:proteolysis"/>
    <property type="evidence" value="ECO:0007669"/>
    <property type="project" value="UniProtKB-KW"/>
</dbReference>
<dbReference type="Gene3D" id="2.60.40.2970">
    <property type="match status" value="1"/>
</dbReference>
<dbReference type="CDD" id="cd11008">
    <property type="entry name" value="M35_deuterolysin_like"/>
    <property type="match status" value="1"/>
</dbReference>
<keyword evidence="18" id="KW-1185">Reference proteome</keyword>
<evidence type="ECO:0000256" key="15">
    <source>
        <dbReference type="RuleBase" id="RU361126"/>
    </source>
</evidence>
<reference evidence="17" key="1">
    <citation type="journal article" date="2021" name="Nat. Commun.">
        <title>Genetic determinants of endophytism in the Arabidopsis root mycobiome.</title>
        <authorList>
            <person name="Mesny F."/>
            <person name="Miyauchi S."/>
            <person name="Thiergart T."/>
            <person name="Pickel B."/>
            <person name="Atanasova L."/>
            <person name="Karlsson M."/>
            <person name="Huettel B."/>
            <person name="Barry K.W."/>
            <person name="Haridas S."/>
            <person name="Chen C."/>
            <person name="Bauer D."/>
            <person name="Andreopoulos W."/>
            <person name="Pangilinan J."/>
            <person name="LaButti K."/>
            <person name="Riley R."/>
            <person name="Lipzen A."/>
            <person name="Clum A."/>
            <person name="Drula E."/>
            <person name="Henrissat B."/>
            <person name="Kohler A."/>
            <person name="Grigoriev I.V."/>
            <person name="Martin F.M."/>
            <person name="Hacquard S."/>
        </authorList>
    </citation>
    <scope>NUCLEOTIDE SEQUENCE</scope>
    <source>
        <strain evidence="17">MPI-CAGE-CH-0235</strain>
    </source>
</reference>
<sequence>MKFIAGLAALVSVALAAPSRAPTPLDIKLEMVGNSAVKATVTNVGKNSLKLLKTGTFLDTSAVERVTVTSDAKKLDFDGIKLRIAIDSLTEDSFQRIGASESIEVTFDVAEVYDLSQGGIFKIASSGVISAAEEDDTKLVKSVPYWSNEVEADVNGEEASFARIAFHQKRVIVQDCTGTRGTVTTTALSNCASLARAASTAASSGSAAKIEEYFKSSSSSTRSTVSTVFSRVASECGSRTSGMSRYYCSDPYGACSSNVLAYTVPSASITAYCNLYFNNLPALTRTCHAQDQAGTNVHEMTHLTQIRGTSDYSGYGYNYVRSLTAAQNLNHADTYALFANAIYAGC</sequence>
<dbReference type="Pfam" id="PF02102">
    <property type="entry name" value="Peptidase_M35"/>
    <property type="match status" value="1"/>
</dbReference>
<dbReference type="Proteomes" id="UP000813444">
    <property type="component" value="Unassembled WGS sequence"/>
</dbReference>
<keyword evidence="7 14" id="KW-0479">Metal-binding</keyword>
<dbReference type="InterPro" id="IPR029463">
    <property type="entry name" value="Lys_MEP"/>
</dbReference>
<evidence type="ECO:0000313" key="17">
    <source>
        <dbReference type="EMBL" id="KAH7311629.1"/>
    </source>
</evidence>
<evidence type="ECO:0000313" key="18">
    <source>
        <dbReference type="Proteomes" id="UP000813444"/>
    </source>
</evidence>
<dbReference type="Gene3D" id="3.40.390.10">
    <property type="entry name" value="Collagenase (Catalytic Domain)"/>
    <property type="match status" value="1"/>
</dbReference>
<dbReference type="EC" id="3.4.24.39" evidence="15"/>